<feature type="non-terminal residue" evidence="1">
    <location>
        <position position="80"/>
    </location>
</feature>
<dbReference type="AlphaFoldDB" id="A0A821UUK4"/>
<evidence type="ECO:0000313" key="3">
    <source>
        <dbReference type="Proteomes" id="UP000663873"/>
    </source>
</evidence>
<dbReference type="EMBL" id="CAJOBP010075248">
    <property type="protein sequence ID" value="CAF4896410.1"/>
    <property type="molecule type" value="Genomic_DNA"/>
</dbReference>
<accession>A0A821UUK4</accession>
<comment type="caution">
    <text evidence="1">The sequence shown here is derived from an EMBL/GenBank/DDBJ whole genome shotgun (WGS) entry which is preliminary data.</text>
</comment>
<sequence>LGGLRPNTVILGFYDSALPEDKLRNRAFFKRRWLKSSTPVNPMTAPTFHQQPIIQSGVMEGASTITLHSFNSSAAINGND</sequence>
<feature type="non-terminal residue" evidence="1">
    <location>
        <position position="1"/>
    </location>
</feature>
<gene>
    <name evidence="1" type="ORF">UJA718_LOCUS45309</name>
    <name evidence="2" type="ORF">UJA718_LOCUS48014</name>
</gene>
<organism evidence="1 3">
    <name type="scientific">Rotaria socialis</name>
    <dbReference type="NCBI Taxonomy" id="392032"/>
    <lineage>
        <taxon>Eukaryota</taxon>
        <taxon>Metazoa</taxon>
        <taxon>Spiralia</taxon>
        <taxon>Gnathifera</taxon>
        <taxon>Rotifera</taxon>
        <taxon>Eurotatoria</taxon>
        <taxon>Bdelloidea</taxon>
        <taxon>Philodinida</taxon>
        <taxon>Philodinidae</taxon>
        <taxon>Rotaria</taxon>
    </lineage>
</organism>
<keyword evidence="3" id="KW-1185">Reference proteome</keyword>
<evidence type="ECO:0000313" key="1">
    <source>
        <dbReference type="EMBL" id="CAF4896410.1"/>
    </source>
</evidence>
<dbReference type="EMBL" id="CAJOBP010094021">
    <property type="protein sequence ID" value="CAF4956483.1"/>
    <property type="molecule type" value="Genomic_DNA"/>
</dbReference>
<reference evidence="1" key="1">
    <citation type="submission" date="2021-02" db="EMBL/GenBank/DDBJ databases">
        <authorList>
            <person name="Nowell W R."/>
        </authorList>
    </citation>
    <scope>NUCLEOTIDE SEQUENCE</scope>
</reference>
<dbReference type="Proteomes" id="UP000663873">
    <property type="component" value="Unassembled WGS sequence"/>
</dbReference>
<proteinExistence type="predicted"/>
<name>A0A821UUK4_9BILA</name>
<evidence type="ECO:0000313" key="2">
    <source>
        <dbReference type="EMBL" id="CAF4956483.1"/>
    </source>
</evidence>
<protein>
    <submittedName>
        <fullName evidence="1">Uncharacterized protein</fullName>
    </submittedName>
</protein>